<keyword evidence="3 13" id="KW-0808">Transferase</keyword>
<dbReference type="InterPro" id="IPR000719">
    <property type="entry name" value="Prot_kinase_dom"/>
</dbReference>
<evidence type="ECO:0000259" key="19">
    <source>
        <dbReference type="PROSITE" id="PS50948"/>
    </source>
</evidence>
<keyword evidence="6 13" id="KW-0547">Nucleotide-binding</keyword>
<dbReference type="CDD" id="cd14066">
    <property type="entry name" value="STKc_IRAK"/>
    <property type="match status" value="1"/>
</dbReference>
<reference evidence="20" key="1">
    <citation type="submission" date="2020-01" db="EMBL/GenBank/DDBJ databases">
        <authorList>
            <person name="Mishra B."/>
        </authorList>
    </citation>
    <scope>NUCLEOTIDE SEQUENCE [LARGE SCALE GENOMIC DNA]</scope>
</reference>
<evidence type="ECO:0000259" key="18">
    <source>
        <dbReference type="PROSITE" id="PS50927"/>
    </source>
</evidence>
<dbReference type="PROSITE" id="PS00108">
    <property type="entry name" value="PROTEIN_KINASE_ST"/>
    <property type="match status" value="1"/>
</dbReference>
<evidence type="ECO:0000256" key="3">
    <source>
        <dbReference type="ARBA" id="ARBA00022679"/>
    </source>
</evidence>
<feature type="transmembrane region" description="Helical" evidence="15">
    <location>
        <begin position="433"/>
        <end position="456"/>
    </location>
</feature>
<keyword evidence="2 13" id="KW-0723">Serine/threonine-protein kinase</keyword>
<dbReference type="SMART" id="SM00473">
    <property type="entry name" value="PAN_AP"/>
    <property type="match status" value="1"/>
</dbReference>
<dbReference type="AlphaFoldDB" id="A0A6D2IAP8"/>
<evidence type="ECO:0000313" key="21">
    <source>
        <dbReference type="Proteomes" id="UP000467841"/>
    </source>
</evidence>
<dbReference type="GO" id="GO:0005524">
    <property type="term" value="F:ATP binding"/>
    <property type="evidence" value="ECO:0007669"/>
    <property type="project" value="UniProtKB-UniRule"/>
</dbReference>
<dbReference type="InterPro" id="IPR024171">
    <property type="entry name" value="SRK-like_kinase"/>
</dbReference>
<comment type="caution">
    <text evidence="20">The sequence shown here is derived from an EMBL/GenBank/DDBJ whole genome shotgun (WGS) entry which is preliminary data.</text>
</comment>
<dbReference type="EMBL" id="CACVBM020000666">
    <property type="protein sequence ID" value="CAA7022203.1"/>
    <property type="molecule type" value="Genomic_DNA"/>
</dbReference>
<dbReference type="CDD" id="cd01098">
    <property type="entry name" value="PAN_AP_plant"/>
    <property type="match status" value="1"/>
</dbReference>
<dbReference type="SUPFAM" id="SSF56112">
    <property type="entry name" value="Protein kinase-like (PK-like)"/>
    <property type="match status" value="1"/>
</dbReference>
<comment type="catalytic activity">
    <reaction evidence="13">
        <text>L-threonyl-[protein] + ATP = O-phospho-L-threonyl-[protein] + ADP + H(+)</text>
        <dbReference type="Rhea" id="RHEA:46608"/>
        <dbReference type="Rhea" id="RHEA-COMP:11060"/>
        <dbReference type="Rhea" id="RHEA-COMP:11605"/>
        <dbReference type="ChEBI" id="CHEBI:15378"/>
        <dbReference type="ChEBI" id="CHEBI:30013"/>
        <dbReference type="ChEBI" id="CHEBI:30616"/>
        <dbReference type="ChEBI" id="CHEBI:61977"/>
        <dbReference type="ChEBI" id="CHEBI:456216"/>
        <dbReference type="EC" id="2.7.11.1"/>
    </reaction>
</comment>
<dbReference type="InterPro" id="IPR001245">
    <property type="entry name" value="Ser-Thr/Tyr_kinase_cat_dom"/>
</dbReference>
<dbReference type="SMART" id="SM00108">
    <property type="entry name" value="B_lectin"/>
    <property type="match status" value="1"/>
</dbReference>
<evidence type="ECO:0000313" key="20">
    <source>
        <dbReference type="EMBL" id="CAA7022203.1"/>
    </source>
</evidence>
<dbReference type="OrthoDB" id="1086735at2759"/>
<dbReference type="InterPro" id="IPR003609">
    <property type="entry name" value="Pan_app"/>
</dbReference>
<gene>
    <name evidence="20" type="ORF">MERR_LOCUS9438</name>
</gene>
<dbReference type="Gene3D" id="1.10.510.10">
    <property type="entry name" value="Transferase(Phosphotransferase) domain 1"/>
    <property type="match status" value="1"/>
</dbReference>
<dbReference type="EC" id="2.7.11.1" evidence="13"/>
<evidence type="ECO:0000256" key="16">
    <source>
        <dbReference type="SAM" id="SignalP"/>
    </source>
</evidence>
<evidence type="ECO:0000256" key="8">
    <source>
        <dbReference type="ARBA" id="ARBA00022840"/>
    </source>
</evidence>
<keyword evidence="11" id="KW-1015">Disulfide bond</keyword>
<dbReference type="PROSITE" id="PS00107">
    <property type="entry name" value="PROTEIN_KINASE_ATP"/>
    <property type="match status" value="1"/>
</dbReference>
<evidence type="ECO:0000259" key="17">
    <source>
        <dbReference type="PROSITE" id="PS50011"/>
    </source>
</evidence>
<dbReference type="Proteomes" id="UP000467841">
    <property type="component" value="Unassembled WGS sequence"/>
</dbReference>
<dbReference type="GO" id="GO:0004674">
    <property type="term" value="F:protein serine/threonine kinase activity"/>
    <property type="evidence" value="ECO:0007669"/>
    <property type="project" value="UniProtKB-KW"/>
</dbReference>
<dbReference type="Gene3D" id="2.90.10.10">
    <property type="entry name" value="Bulb-type lectin domain"/>
    <property type="match status" value="1"/>
</dbReference>
<dbReference type="PROSITE" id="PS50927">
    <property type="entry name" value="BULB_LECTIN"/>
    <property type="match status" value="1"/>
</dbReference>
<evidence type="ECO:0000256" key="10">
    <source>
        <dbReference type="ARBA" id="ARBA00023136"/>
    </source>
</evidence>
<organism evidence="20 21">
    <name type="scientific">Microthlaspi erraticum</name>
    <dbReference type="NCBI Taxonomy" id="1685480"/>
    <lineage>
        <taxon>Eukaryota</taxon>
        <taxon>Viridiplantae</taxon>
        <taxon>Streptophyta</taxon>
        <taxon>Embryophyta</taxon>
        <taxon>Tracheophyta</taxon>
        <taxon>Spermatophyta</taxon>
        <taxon>Magnoliopsida</taxon>
        <taxon>eudicotyledons</taxon>
        <taxon>Gunneridae</taxon>
        <taxon>Pentapetalae</taxon>
        <taxon>rosids</taxon>
        <taxon>malvids</taxon>
        <taxon>Brassicales</taxon>
        <taxon>Brassicaceae</taxon>
        <taxon>Coluteocarpeae</taxon>
        <taxon>Microthlaspi</taxon>
    </lineage>
</organism>
<dbReference type="Pfam" id="PF07714">
    <property type="entry name" value="PK_Tyr_Ser-Thr"/>
    <property type="match status" value="1"/>
</dbReference>
<dbReference type="InterPro" id="IPR000858">
    <property type="entry name" value="S_locus_glycoprot_dom"/>
</dbReference>
<dbReference type="Pfam" id="PF08276">
    <property type="entry name" value="PAN_2"/>
    <property type="match status" value="1"/>
</dbReference>
<evidence type="ECO:0000256" key="9">
    <source>
        <dbReference type="ARBA" id="ARBA00022989"/>
    </source>
</evidence>
<evidence type="ECO:0000256" key="13">
    <source>
        <dbReference type="PIRNR" id="PIRNR000641"/>
    </source>
</evidence>
<evidence type="ECO:0000256" key="12">
    <source>
        <dbReference type="ARBA" id="ARBA00023180"/>
    </source>
</evidence>
<evidence type="ECO:0000256" key="5">
    <source>
        <dbReference type="ARBA" id="ARBA00022729"/>
    </source>
</evidence>
<dbReference type="PROSITE" id="PS50948">
    <property type="entry name" value="PAN"/>
    <property type="match status" value="1"/>
</dbReference>
<accession>A0A6D2IAP8</accession>
<dbReference type="InterPro" id="IPR001480">
    <property type="entry name" value="Bulb-type_lectin_dom"/>
</dbReference>
<dbReference type="Pfam" id="PF00954">
    <property type="entry name" value="S_locus_glycop"/>
    <property type="match status" value="1"/>
</dbReference>
<feature type="binding site" evidence="14">
    <location>
        <position position="532"/>
    </location>
    <ligand>
        <name>ATP</name>
        <dbReference type="ChEBI" id="CHEBI:30616"/>
    </ligand>
</feature>
<dbReference type="Gene3D" id="3.30.200.20">
    <property type="entry name" value="Phosphorylase Kinase, domain 1"/>
    <property type="match status" value="1"/>
</dbReference>
<proteinExistence type="inferred from homology"/>
<sequence>MKPLKLAPLTLVLLVTLRFAEAIARTTLTSTDELSVNQTLVRGEFELGFFALNESWYLGIWYRNIEVKPRVWVANRDDPLDDSSGILKISDGQLVLQYKSHKGNIWSSKRNEGSSSSALVAELLINGNFVLRSLNKSDDYLWQSFNYPTDTLLPGMSLTSSHASERRLVSWKGEDNPGEGDVTFDLLGLDETRLRVSVGIKQLYLSDPWNGVEFTNVPMKFNLTRSSDEAVCVFQGTDDDHTLSMILLHPWGAVVGLVWKGSWQIVWLAPKSFCEVPNYCGKNSFCCATEPVDPDTFMSMPKATCKCILGYHPMKSGESIGVRPCERQAELSCSANEFHPFKTVKLPATASTNSFITPGLEQCKDKCLQNCECKAYSVFAYGNGSLTQNCTTWSGDLTDLGCYNSSAAQTLYIRQNGEMKTKTKTKKKKKMSIIVYVIIGLSVSALCLLCVALYCYRKRIQKKLTPAPAATDEVEMRLIREGATDDHESLPQMEFSTIVDATENFSHLIGRGGFGNVYKGLLPDGTEIAVKKLSEQSNQGNEEFYTEATSIRRLRHVNIVRLYGWSVHNDDKLLIYEYLENGSLERHLFSEPSGGGGDLDWPRRYHIVKGIAQGLAYIEEGFQDTIVHRDLKPANILLDTNMTPKISDFGFARVYGRAEDEAFTERPSGTYGYMAPEYMQGGSYSAKSDIFSFGVTVLEILSCKRNKTFAADMGLNVNLLEYAWIKLDQGDYLEVVDEKIRGDSLPDWQVLRCVQVALLCVQQQASERPNMSLVVTMLQEEDYPTPKPLRPGVIAVASTSSCQDPSGSTPTHIIEPITQVYPR</sequence>
<comment type="subcellular location">
    <subcellularLocation>
        <location evidence="1">Membrane</location>
        <topology evidence="1">Single-pass membrane protein</topology>
    </subcellularLocation>
</comment>
<dbReference type="SUPFAM" id="SSF51110">
    <property type="entry name" value="alpha-D-mannose-specific plant lectins"/>
    <property type="match status" value="1"/>
</dbReference>
<keyword evidence="5 16" id="KW-0732">Signal</keyword>
<keyword evidence="9 15" id="KW-1133">Transmembrane helix</keyword>
<comment type="similarity">
    <text evidence="13">Belongs to the protein kinase superfamily. Ser/Thr protein kinase family.</text>
</comment>
<dbReference type="PANTHER" id="PTHR47974">
    <property type="entry name" value="OS07G0415500 PROTEIN"/>
    <property type="match status" value="1"/>
</dbReference>
<dbReference type="CDD" id="cd00028">
    <property type="entry name" value="B_lectin"/>
    <property type="match status" value="1"/>
</dbReference>
<dbReference type="InterPro" id="IPR036426">
    <property type="entry name" value="Bulb-type_lectin_dom_sf"/>
</dbReference>
<evidence type="ECO:0000256" key="14">
    <source>
        <dbReference type="PROSITE-ProRule" id="PRU10141"/>
    </source>
</evidence>
<keyword evidence="4 15" id="KW-0812">Transmembrane</keyword>
<dbReference type="PANTHER" id="PTHR47974:SF23">
    <property type="entry name" value="RECEPTOR-LIKE SERINE_THREONINE-PROTEIN KINASE"/>
    <property type="match status" value="1"/>
</dbReference>
<feature type="chain" id="PRO_5025612102" description="Receptor-like serine/threonine-protein kinase" evidence="16">
    <location>
        <begin position="23"/>
        <end position="823"/>
    </location>
</feature>
<evidence type="ECO:0000256" key="4">
    <source>
        <dbReference type="ARBA" id="ARBA00022692"/>
    </source>
</evidence>
<keyword evidence="12" id="KW-0325">Glycoprotein</keyword>
<comment type="catalytic activity">
    <reaction evidence="13">
        <text>L-seryl-[protein] + ATP = O-phospho-L-seryl-[protein] + ADP + H(+)</text>
        <dbReference type="Rhea" id="RHEA:17989"/>
        <dbReference type="Rhea" id="RHEA-COMP:9863"/>
        <dbReference type="Rhea" id="RHEA-COMP:11604"/>
        <dbReference type="ChEBI" id="CHEBI:15378"/>
        <dbReference type="ChEBI" id="CHEBI:29999"/>
        <dbReference type="ChEBI" id="CHEBI:30616"/>
        <dbReference type="ChEBI" id="CHEBI:83421"/>
        <dbReference type="ChEBI" id="CHEBI:456216"/>
        <dbReference type="EC" id="2.7.11.1"/>
    </reaction>
</comment>
<keyword evidence="8 13" id="KW-0067">ATP-binding</keyword>
<dbReference type="FunFam" id="1.10.510.10:FF:000384">
    <property type="entry name" value="G-type lectin S-receptor-like serine/threonine-protein kinase"/>
    <property type="match status" value="1"/>
</dbReference>
<feature type="signal peptide" evidence="16">
    <location>
        <begin position="1"/>
        <end position="22"/>
    </location>
</feature>
<evidence type="ECO:0000256" key="7">
    <source>
        <dbReference type="ARBA" id="ARBA00022777"/>
    </source>
</evidence>
<dbReference type="SMART" id="SM00220">
    <property type="entry name" value="S_TKc"/>
    <property type="match status" value="1"/>
</dbReference>
<feature type="domain" description="Protein kinase" evidence="17">
    <location>
        <begin position="503"/>
        <end position="786"/>
    </location>
</feature>
<protein>
    <recommendedName>
        <fullName evidence="13">Receptor-like serine/threonine-protein kinase</fullName>
        <ecNumber evidence="13">2.7.11.1</ecNumber>
    </recommendedName>
</protein>
<dbReference type="InterPro" id="IPR017441">
    <property type="entry name" value="Protein_kinase_ATP_BS"/>
</dbReference>
<dbReference type="GO" id="GO:0016020">
    <property type="term" value="C:membrane"/>
    <property type="evidence" value="ECO:0007669"/>
    <property type="project" value="UniProtKB-SubCell"/>
</dbReference>
<dbReference type="PROSITE" id="PS50011">
    <property type="entry name" value="PROTEIN_KINASE_DOM"/>
    <property type="match status" value="1"/>
</dbReference>
<name>A0A6D2IAP8_9BRAS</name>
<evidence type="ECO:0000256" key="6">
    <source>
        <dbReference type="ARBA" id="ARBA00022741"/>
    </source>
</evidence>
<evidence type="ECO:0000256" key="11">
    <source>
        <dbReference type="ARBA" id="ARBA00023157"/>
    </source>
</evidence>
<feature type="domain" description="Bulb-type lectin" evidence="18">
    <location>
        <begin position="25"/>
        <end position="144"/>
    </location>
</feature>
<dbReference type="InterPro" id="IPR011009">
    <property type="entry name" value="Kinase-like_dom_sf"/>
</dbReference>
<keyword evidence="21" id="KW-1185">Reference proteome</keyword>
<keyword evidence="10 15" id="KW-0472">Membrane</keyword>
<feature type="domain" description="Apple" evidence="19">
    <location>
        <begin position="333"/>
        <end position="416"/>
    </location>
</feature>
<dbReference type="GO" id="GO:0048544">
    <property type="term" value="P:recognition of pollen"/>
    <property type="evidence" value="ECO:0007669"/>
    <property type="project" value="InterPro"/>
</dbReference>
<dbReference type="Pfam" id="PF01453">
    <property type="entry name" value="B_lectin"/>
    <property type="match status" value="1"/>
</dbReference>
<dbReference type="InterPro" id="IPR008271">
    <property type="entry name" value="Ser/Thr_kinase_AS"/>
</dbReference>
<dbReference type="PIRSF" id="PIRSF000641">
    <property type="entry name" value="SRK"/>
    <property type="match status" value="1"/>
</dbReference>
<evidence type="ECO:0000256" key="2">
    <source>
        <dbReference type="ARBA" id="ARBA00022527"/>
    </source>
</evidence>
<evidence type="ECO:0000256" key="1">
    <source>
        <dbReference type="ARBA" id="ARBA00004167"/>
    </source>
</evidence>
<keyword evidence="7 13" id="KW-0418">Kinase</keyword>
<evidence type="ECO:0000256" key="15">
    <source>
        <dbReference type="SAM" id="Phobius"/>
    </source>
</evidence>